<dbReference type="AlphaFoldDB" id="A0AA47M4Q9"/>
<organism evidence="2 3">
    <name type="scientific">Merluccius polli</name>
    <name type="common">Benguela hake</name>
    <name type="synonym">Merluccius cadenati</name>
    <dbReference type="NCBI Taxonomy" id="89951"/>
    <lineage>
        <taxon>Eukaryota</taxon>
        <taxon>Metazoa</taxon>
        <taxon>Chordata</taxon>
        <taxon>Craniata</taxon>
        <taxon>Vertebrata</taxon>
        <taxon>Euteleostomi</taxon>
        <taxon>Actinopterygii</taxon>
        <taxon>Neopterygii</taxon>
        <taxon>Teleostei</taxon>
        <taxon>Neoteleostei</taxon>
        <taxon>Acanthomorphata</taxon>
        <taxon>Zeiogadaria</taxon>
        <taxon>Gadariae</taxon>
        <taxon>Gadiformes</taxon>
        <taxon>Gadoidei</taxon>
        <taxon>Merlucciidae</taxon>
        <taxon>Merluccius</taxon>
    </lineage>
</organism>
<dbReference type="EMBL" id="JAOPHQ010005978">
    <property type="protein sequence ID" value="KAK0133615.1"/>
    <property type="molecule type" value="Genomic_DNA"/>
</dbReference>
<keyword evidence="1" id="KW-0812">Transmembrane</keyword>
<gene>
    <name evidence="2" type="ORF">N1851_030846</name>
</gene>
<evidence type="ECO:0000313" key="3">
    <source>
        <dbReference type="Proteomes" id="UP001174136"/>
    </source>
</evidence>
<dbReference type="Proteomes" id="UP001174136">
    <property type="component" value="Unassembled WGS sequence"/>
</dbReference>
<reference evidence="2" key="1">
    <citation type="journal article" date="2023" name="Front. Mar. Sci.">
        <title>A new Merluccius polli reference genome to investigate the effects of global change in West African waters.</title>
        <authorList>
            <person name="Mateo J.L."/>
            <person name="Blanco-Fernandez C."/>
            <person name="Garcia-Vazquez E."/>
            <person name="Machado-Schiaffino G."/>
        </authorList>
    </citation>
    <scope>NUCLEOTIDE SEQUENCE</scope>
    <source>
        <strain evidence="2">C29</strain>
        <tissue evidence="2">Fin</tissue>
    </source>
</reference>
<keyword evidence="1" id="KW-0472">Membrane</keyword>
<protein>
    <submittedName>
        <fullName evidence="2">Uncharacterized protein</fullName>
    </submittedName>
</protein>
<feature type="transmembrane region" description="Helical" evidence="1">
    <location>
        <begin position="111"/>
        <end position="140"/>
    </location>
</feature>
<sequence length="144" mass="15799">MNALIQYVSSCVPCNTQQAKGRSFSAMEQGQYQDLEDICFSDVGPLSIGTWENYNPVHLGRLAGTCVWTVEPPDGILPGNPHCLSFRSSRPLVLCTLRPESTQGTVTQKPLVHAVCFGLVCLVILCLRPLSLVYSILVIIDIYT</sequence>
<name>A0AA47M4Q9_MERPO</name>
<comment type="caution">
    <text evidence="2">The sequence shown here is derived from an EMBL/GenBank/DDBJ whole genome shotgun (WGS) entry which is preliminary data.</text>
</comment>
<proteinExistence type="predicted"/>
<accession>A0AA47M4Q9</accession>
<evidence type="ECO:0000256" key="1">
    <source>
        <dbReference type="SAM" id="Phobius"/>
    </source>
</evidence>
<keyword evidence="3" id="KW-1185">Reference proteome</keyword>
<keyword evidence="1" id="KW-1133">Transmembrane helix</keyword>
<evidence type="ECO:0000313" key="2">
    <source>
        <dbReference type="EMBL" id="KAK0133615.1"/>
    </source>
</evidence>